<name>A3NVG5_BURP0</name>
<dbReference type="HOGENOM" id="CLU_3306109_0_0_4"/>
<sequence length="39" mass="4827">MPGIELKQKRQIDSQRVFSLRCTTRLWFRKYRSYLIPPN</sequence>
<dbReference type="EMBL" id="CP000572">
    <property type="protein sequence ID" value="ABN90969.1"/>
    <property type="molecule type" value="Genomic_DNA"/>
</dbReference>
<dbReference type="Proteomes" id="UP000006738">
    <property type="component" value="Chromosome I"/>
</dbReference>
<proteinExistence type="predicted"/>
<reference evidence="1 2" key="1">
    <citation type="submission" date="2007-02" db="EMBL/GenBank/DDBJ databases">
        <authorList>
            <person name="DeShazer D."/>
            <person name="Woods D.E."/>
            <person name="Nierman W.C."/>
        </authorList>
    </citation>
    <scope>NUCLEOTIDE SEQUENCE [LARGE SCALE GENOMIC DNA]</scope>
    <source>
        <strain evidence="1 2">1106a</strain>
    </source>
</reference>
<protein>
    <submittedName>
        <fullName evidence="1">Uncharacterized protein</fullName>
    </submittedName>
</protein>
<dbReference type="AlphaFoldDB" id="A3NVG5"/>
<evidence type="ECO:0000313" key="1">
    <source>
        <dbReference type="EMBL" id="ABN90969.1"/>
    </source>
</evidence>
<organism evidence="1 2">
    <name type="scientific">Burkholderia pseudomallei (strain 1106a)</name>
    <dbReference type="NCBI Taxonomy" id="357348"/>
    <lineage>
        <taxon>Bacteria</taxon>
        <taxon>Pseudomonadati</taxon>
        <taxon>Pseudomonadota</taxon>
        <taxon>Betaproteobacteria</taxon>
        <taxon>Burkholderiales</taxon>
        <taxon>Burkholderiaceae</taxon>
        <taxon>Burkholderia</taxon>
        <taxon>pseudomallei group</taxon>
    </lineage>
</organism>
<accession>A3NVG5</accession>
<evidence type="ECO:0000313" key="2">
    <source>
        <dbReference type="Proteomes" id="UP000006738"/>
    </source>
</evidence>
<gene>
    <name evidence="1" type="ordered locus">BURPS1106A_2071</name>
</gene>
<dbReference type="KEGG" id="bpl:BURPS1106A_2071"/>